<dbReference type="EMBL" id="CP047045">
    <property type="protein sequence ID" value="QGZ93354.1"/>
    <property type="molecule type" value="Genomic_DNA"/>
</dbReference>
<dbReference type="Proteomes" id="UP000431269">
    <property type="component" value="Chromosome"/>
</dbReference>
<dbReference type="Pfam" id="PF14534">
    <property type="entry name" value="DUF4440"/>
    <property type="match status" value="1"/>
</dbReference>
<dbReference type="KEGG" id="tsv:DSM104635_00164"/>
<dbReference type="InterPro" id="IPR032710">
    <property type="entry name" value="NTF2-like_dom_sf"/>
</dbReference>
<organism evidence="3 4">
    <name type="scientific">Terricaulis silvestris</name>
    <dbReference type="NCBI Taxonomy" id="2686094"/>
    <lineage>
        <taxon>Bacteria</taxon>
        <taxon>Pseudomonadati</taxon>
        <taxon>Pseudomonadota</taxon>
        <taxon>Alphaproteobacteria</taxon>
        <taxon>Caulobacterales</taxon>
        <taxon>Caulobacteraceae</taxon>
        <taxon>Terricaulis</taxon>
    </lineage>
</organism>
<keyword evidence="4" id="KW-1185">Reference proteome</keyword>
<dbReference type="PANTHER" id="PTHR31664:SF8">
    <property type="entry name" value="DUF4440 DOMAIN-CONTAINING PROTEIN"/>
    <property type="match status" value="1"/>
</dbReference>
<evidence type="ECO:0000313" key="3">
    <source>
        <dbReference type="EMBL" id="QGZ93354.1"/>
    </source>
</evidence>
<protein>
    <submittedName>
        <fullName evidence="3">SnoaL-like domain protein</fullName>
    </submittedName>
</protein>
<dbReference type="RefSeq" id="WP_158764358.1">
    <property type="nucleotide sequence ID" value="NZ_CP047045.1"/>
</dbReference>
<sequence length="153" mass="15908">MKTLLVGALALFVTTLASCTPPSETSGDTIIAARNAAFAQAFAAGDGTAVAAMYADGAIVMPDGASPVQGREAIMQFWQGFIDSGAARLELMTDETISAGSTTISERGRFRIFDAAGASIAEGKYVVVWTLEGGEWMLRWDIWNANAGPAPAG</sequence>
<evidence type="ECO:0000256" key="1">
    <source>
        <dbReference type="SAM" id="SignalP"/>
    </source>
</evidence>
<gene>
    <name evidence="3" type="ORF">DSM104635_00164</name>
</gene>
<name>A0A6I6MK78_9CAUL</name>
<feature type="signal peptide" evidence="1">
    <location>
        <begin position="1"/>
        <end position="19"/>
    </location>
</feature>
<keyword evidence="1" id="KW-0732">Signal</keyword>
<evidence type="ECO:0000313" key="4">
    <source>
        <dbReference type="Proteomes" id="UP000431269"/>
    </source>
</evidence>
<dbReference type="AlphaFoldDB" id="A0A6I6MK78"/>
<proteinExistence type="predicted"/>
<dbReference type="Gene3D" id="3.10.450.50">
    <property type="match status" value="1"/>
</dbReference>
<evidence type="ECO:0000259" key="2">
    <source>
        <dbReference type="Pfam" id="PF14534"/>
    </source>
</evidence>
<dbReference type="SUPFAM" id="SSF54427">
    <property type="entry name" value="NTF2-like"/>
    <property type="match status" value="1"/>
</dbReference>
<reference evidence="4" key="1">
    <citation type="submission" date="2019-12" db="EMBL/GenBank/DDBJ databases">
        <title>Complete genome of Terracaulis silvestris 0127_4.</title>
        <authorList>
            <person name="Vieira S."/>
            <person name="Riedel T."/>
            <person name="Sproer C."/>
            <person name="Pascual J."/>
            <person name="Boedeker C."/>
            <person name="Overmann J."/>
        </authorList>
    </citation>
    <scope>NUCLEOTIDE SEQUENCE [LARGE SCALE GENOMIC DNA]</scope>
    <source>
        <strain evidence="4">0127_4</strain>
    </source>
</reference>
<dbReference type="PANTHER" id="PTHR31664">
    <property type="entry name" value="PROTEIN CBG16427"/>
    <property type="match status" value="1"/>
</dbReference>
<dbReference type="PROSITE" id="PS51257">
    <property type="entry name" value="PROKAR_LIPOPROTEIN"/>
    <property type="match status" value="1"/>
</dbReference>
<dbReference type="InterPro" id="IPR027843">
    <property type="entry name" value="DUF4440"/>
</dbReference>
<accession>A0A6I6MK78</accession>
<feature type="domain" description="DUF4440" evidence="2">
    <location>
        <begin position="31"/>
        <end position="138"/>
    </location>
</feature>
<feature type="chain" id="PRO_5026212523" evidence="1">
    <location>
        <begin position="20"/>
        <end position="153"/>
    </location>
</feature>